<proteinExistence type="predicted"/>
<reference evidence="1 3" key="1">
    <citation type="submission" date="2024-10" db="EMBL/GenBank/DDBJ databases">
        <authorList>
            <person name="Kim D."/>
        </authorList>
    </citation>
    <scope>NUCLEOTIDE SEQUENCE [LARGE SCALE GENOMIC DNA]</scope>
    <source>
        <strain evidence="1">Taebaek</strain>
    </source>
</reference>
<organism evidence="1 3">
    <name type="scientific">Heterodera schachtii</name>
    <name type="common">Sugarbeet cyst nematode worm</name>
    <name type="synonym">Tylenchus schachtii</name>
    <dbReference type="NCBI Taxonomy" id="97005"/>
    <lineage>
        <taxon>Eukaryota</taxon>
        <taxon>Metazoa</taxon>
        <taxon>Ecdysozoa</taxon>
        <taxon>Nematoda</taxon>
        <taxon>Chromadorea</taxon>
        <taxon>Rhabditida</taxon>
        <taxon>Tylenchina</taxon>
        <taxon>Tylenchomorpha</taxon>
        <taxon>Tylenchoidea</taxon>
        <taxon>Heteroderidae</taxon>
        <taxon>Heteroderinae</taxon>
        <taxon>Heterodera</taxon>
    </lineage>
</organism>
<comment type="caution">
    <text evidence="1">The sequence shown here is derived from an EMBL/GenBank/DDBJ whole genome shotgun (WGS) entry which is preliminary data.</text>
</comment>
<gene>
    <name evidence="2" type="ORF">niasHS_000828</name>
    <name evidence="1" type="ORF">niasHS_015523</name>
</gene>
<evidence type="ECO:0000313" key="1">
    <source>
        <dbReference type="EMBL" id="KAL3071260.1"/>
    </source>
</evidence>
<name>A0ABD2I1L5_HETSC</name>
<sequence length="111" mass="12326">MVNKEQQVELCKESIDHLCNAINGIEDEQQKTTAACRAFNGLKKFAESVPSLPTLPDLADLSFDEDDYAIWVINKCSDLVRVCCQSSHSSTSALGRLDDCITGMIYCYENV</sequence>
<keyword evidence="3" id="KW-1185">Reference proteome</keyword>
<dbReference type="Proteomes" id="UP001620645">
    <property type="component" value="Unassembled WGS sequence"/>
</dbReference>
<accession>A0ABD2I1L5</accession>
<protein>
    <submittedName>
        <fullName evidence="1">Uncharacterized protein</fullName>
    </submittedName>
</protein>
<dbReference type="EMBL" id="JBICCN010000043">
    <property type="protein sequence ID" value="KAL3098712.1"/>
    <property type="molecule type" value="Genomic_DNA"/>
</dbReference>
<dbReference type="AlphaFoldDB" id="A0ABD2I1L5"/>
<dbReference type="EMBL" id="JBICCN010000396">
    <property type="protein sequence ID" value="KAL3071260.1"/>
    <property type="molecule type" value="Genomic_DNA"/>
</dbReference>
<evidence type="ECO:0000313" key="2">
    <source>
        <dbReference type="EMBL" id="KAL3098712.1"/>
    </source>
</evidence>
<evidence type="ECO:0000313" key="3">
    <source>
        <dbReference type="Proteomes" id="UP001620645"/>
    </source>
</evidence>